<evidence type="ECO:0000313" key="4">
    <source>
        <dbReference type="Proteomes" id="UP000823674"/>
    </source>
</evidence>
<keyword evidence="4" id="KW-1185">Reference proteome</keyword>
<dbReference type="InterPro" id="IPR037446">
    <property type="entry name" value="His_Pase_VIP1"/>
</dbReference>
<name>A0ABQ7NBL8_BRACM</name>
<dbReference type="PANTHER" id="PTHR12750:SF9">
    <property type="entry name" value="INOSITOL HEXAKISPHOSPHATE AND DIPHOSPHOINOSITOL-PENTAKISPHOSPHATE KINASE"/>
    <property type="match status" value="1"/>
</dbReference>
<comment type="caution">
    <text evidence="3">The sequence shown here is derived from an EMBL/GenBank/DDBJ whole genome shotgun (WGS) entry which is preliminary data.</text>
</comment>
<organism evidence="3 4">
    <name type="scientific">Brassica rapa subsp. trilocularis</name>
    <dbReference type="NCBI Taxonomy" id="1813537"/>
    <lineage>
        <taxon>Eukaryota</taxon>
        <taxon>Viridiplantae</taxon>
        <taxon>Streptophyta</taxon>
        <taxon>Embryophyta</taxon>
        <taxon>Tracheophyta</taxon>
        <taxon>Spermatophyta</taxon>
        <taxon>Magnoliopsida</taxon>
        <taxon>eudicotyledons</taxon>
        <taxon>Gunneridae</taxon>
        <taxon>Pentapetalae</taxon>
        <taxon>rosids</taxon>
        <taxon>malvids</taxon>
        <taxon>Brassicales</taxon>
        <taxon>Brassicaceae</taxon>
        <taxon>Brassiceae</taxon>
        <taxon>Brassica</taxon>
    </lineage>
</organism>
<proteinExistence type="predicted"/>
<reference evidence="3 4" key="1">
    <citation type="submission" date="2021-03" db="EMBL/GenBank/DDBJ databases">
        <authorList>
            <person name="King G.J."/>
            <person name="Bancroft I."/>
            <person name="Baten A."/>
            <person name="Bloomfield J."/>
            <person name="Borpatragohain P."/>
            <person name="He Z."/>
            <person name="Irish N."/>
            <person name="Irwin J."/>
            <person name="Liu K."/>
            <person name="Mauleon R.P."/>
            <person name="Moore J."/>
            <person name="Morris R."/>
            <person name="Ostergaard L."/>
            <person name="Wang B."/>
            <person name="Wells R."/>
        </authorList>
    </citation>
    <scope>NUCLEOTIDE SEQUENCE [LARGE SCALE GENOMIC DNA]</scope>
    <source>
        <strain evidence="3">R-o-18</strain>
        <tissue evidence="3">Leaf</tissue>
    </source>
</reference>
<dbReference type="EMBL" id="JADBGQ010000003">
    <property type="protein sequence ID" value="KAG5407144.1"/>
    <property type="molecule type" value="Genomic_DNA"/>
</dbReference>
<dbReference type="Proteomes" id="UP000823674">
    <property type="component" value="Chromosome A03"/>
</dbReference>
<gene>
    <name evidence="3" type="primary">A03g507550.1_BraROA</name>
    <name evidence="3" type="ORF">IGI04_013263</name>
</gene>
<evidence type="ECO:0000256" key="2">
    <source>
        <dbReference type="ARBA" id="ARBA00034629"/>
    </source>
</evidence>
<evidence type="ECO:0000256" key="1">
    <source>
        <dbReference type="ARBA" id="ARBA00033696"/>
    </source>
</evidence>
<evidence type="ECO:0000313" key="3">
    <source>
        <dbReference type="EMBL" id="KAG5407144.1"/>
    </source>
</evidence>
<comment type="catalytic activity">
    <reaction evidence="2">
        <text>1D-myo-inositol hexakisphosphate + ATP = 1-diphospho-1D-myo-inositol 2,3,4,5,6-pentakisphosphate + ADP</text>
        <dbReference type="Rhea" id="RHEA:37459"/>
        <dbReference type="ChEBI" id="CHEBI:30616"/>
        <dbReference type="ChEBI" id="CHEBI:58130"/>
        <dbReference type="ChEBI" id="CHEBI:74946"/>
        <dbReference type="ChEBI" id="CHEBI:456216"/>
        <dbReference type="EC" id="2.7.4.24"/>
    </reaction>
    <physiologicalReaction direction="left-to-right" evidence="2">
        <dbReference type="Rhea" id="RHEA:37460"/>
    </physiologicalReaction>
</comment>
<dbReference type="PANTHER" id="PTHR12750">
    <property type="entry name" value="DIPHOSPHOINOSITOL PENTAKISPHOSPHATE KINASE"/>
    <property type="match status" value="1"/>
</dbReference>
<sequence length="90" mass="10517">MYYSQISLLILLRYYDDPACVLRKIDLEHAEKLRQVKAVLEEGGNFSGIYRKVQLKPLKWNGEGKEERHVEALMIRKYGGVLTHAGRRAW</sequence>
<protein>
    <submittedName>
        <fullName evidence="3">Uncharacterized protein</fullName>
    </submittedName>
</protein>
<accession>A0ABQ7NBL8</accession>
<comment type="catalytic activity">
    <reaction evidence="1">
        <text>5-diphospho-1D-myo-inositol 1,2,3,4,6-pentakisphosphate + ATP + H(+) = 1,5-bis(diphospho)-1D-myo-inositol 2,3,4,6-tetrakisphosphate + ADP</text>
        <dbReference type="Rhea" id="RHEA:10276"/>
        <dbReference type="ChEBI" id="CHEBI:15378"/>
        <dbReference type="ChEBI" id="CHEBI:30616"/>
        <dbReference type="ChEBI" id="CHEBI:58628"/>
        <dbReference type="ChEBI" id="CHEBI:77983"/>
        <dbReference type="ChEBI" id="CHEBI:456216"/>
        <dbReference type="EC" id="2.7.4.24"/>
    </reaction>
    <physiologicalReaction direction="left-to-right" evidence="1">
        <dbReference type="Rhea" id="RHEA:10277"/>
    </physiologicalReaction>
</comment>